<protein>
    <submittedName>
        <fullName evidence="1">Uncharacterized protein</fullName>
    </submittedName>
</protein>
<name>A0A6J5MPT4_9CAUD</name>
<sequence>MPENKLIDLQNNGYLKYFCIKVMFNQTNSPRQAFNKLFATIGEYDVYDLELEAKSTLDDKITKEIQLTTIEKVVNKNNWYEREIFSQWSNGSSAREIHRQTKISLREVLRVIKEVKEQIKNEYNN</sequence>
<accession>A0A6J5MPT4</accession>
<organism evidence="1">
    <name type="scientific">uncultured Caudovirales phage</name>
    <dbReference type="NCBI Taxonomy" id="2100421"/>
    <lineage>
        <taxon>Viruses</taxon>
        <taxon>Duplodnaviria</taxon>
        <taxon>Heunggongvirae</taxon>
        <taxon>Uroviricota</taxon>
        <taxon>Caudoviricetes</taxon>
        <taxon>Peduoviridae</taxon>
        <taxon>Maltschvirus</taxon>
        <taxon>Maltschvirus maltsch</taxon>
    </lineage>
</organism>
<dbReference type="EMBL" id="LR796508">
    <property type="protein sequence ID" value="CAB4148804.1"/>
    <property type="molecule type" value="Genomic_DNA"/>
</dbReference>
<gene>
    <name evidence="1" type="ORF">UFOVP528_24</name>
</gene>
<reference evidence="1" key="1">
    <citation type="submission" date="2020-04" db="EMBL/GenBank/DDBJ databases">
        <authorList>
            <person name="Chiriac C."/>
            <person name="Salcher M."/>
            <person name="Ghai R."/>
            <person name="Kavagutti S V."/>
        </authorList>
    </citation>
    <scope>NUCLEOTIDE SEQUENCE</scope>
</reference>
<evidence type="ECO:0000313" key="1">
    <source>
        <dbReference type="EMBL" id="CAB4148804.1"/>
    </source>
</evidence>
<proteinExistence type="predicted"/>